<feature type="region of interest" description="Disordered" evidence="1">
    <location>
        <begin position="70"/>
        <end position="155"/>
    </location>
</feature>
<feature type="compositionally biased region" description="Low complexity" evidence="1">
    <location>
        <begin position="138"/>
        <end position="149"/>
    </location>
</feature>
<name>A0ABQ9FRE9_TEGGR</name>
<evidence type="ECO:0000313" key="2">
    <source>
        <dbReference type="EMBL" id="KAJ8318285.1"/>
    </source>
</evidence>
<dbReference type="Proteomes" id="UP001217089">
    <property type="component" value="Unassembled WGS sequence"/>
</dbReference>
<evidence type="ECO:0000256" key="1">
    <source>
        <dbReference type="SAM" id="MobiDB-lite"/>
    </source>
</evidence>
<feature type="compositionally biased region" description="Low complexity" evidence="1">
    <location>
        <begin position="85"/>
        <end position="96"/>
    </location>
</feature>
<feature type="region of interest" description="Disordered" evidence="1">
    <location>
        <begin position="229"/>
        <end position="273"/>
    </location>
</feature>
<dbReference type="EMBL" id="JARBDR010000214">
    <property type="protein sequence ID" value="KAJ8318285.1"/>
    <property type="molecule type" value="Genomic_DNA"/>
</dbReference>
<feature type="compositionally biased region" description="Polar residues" evidence="1">
    <location>
        <begin position="252"/>
        <end position="273"/>
    </location>
</feature>
<comment type="caution">
    <text evidence="2">The sequence shown here is derived from an EMBL/GenBank/DDBJ whole genome shotgun (WGS) entry which is preliminary data.</text>
</comment>
<sequence>MWCEELGRLLLLRHQKNRAPDSKSPGMHPQIQKAMPPLPQGDPNGPWAPNNQGQPGQSLSVVTTVWGMTNSTQSGPFTHNTPGFTNTTMSSTTNYTQQAQGFPGNQIQKPPYGPQGMPYRQNSGTYQRPSGYPPTPNTPGSNTPISSPSEYPPAQGNPALSAALVAAAATATATATATASMVALHQEPNAQQMNVQMNMQNGAYPPQMQMHGQPPYGNQYPNMGQRPPGSMNMGQGPGPGPMMTKPGMVYQAPTSTLSHSNTDNGTKTPSSRL</sequence>
<feature type="region of interest" description="Disordered" evidence="1">
    <location>
        <begin position="16"/>
        <end position="58"/>
    </location>
</feature>
<protein>
    <submittedName>
        <fullName evidence="2">Uncharacterized protein</fullName>
    </submittedName>
</protein>
<organism evidence="2 3">
    <name type="scientific">Tegillarca granosa</name>
    <name type="common">Malaysian cockle</name>
    <name type="synonym">Anadara granosa</name>
    <dbReference type="NCBI Taxonomy" id="220873"/>
    <lineage>
        <taxon>Eukaryota</taxon>
        <taxon>Metazoa</taxon>
        <taxon>Spiralia</taxon>
        <taxon>Lophotrochozoa</taxon>
        <taxon>Mollusca</taxon>
        <taxon>Bivalvia</taxon>
        <taxon>Autobranchia</taxon>
        <taxon>Pteriomorphia</taxon>
        <taxon>Arcoida</taxon>
        <taxon>Arcoidea</taxon>
        <taxon>Arcidae</taxon>
        <taxon>Tegillarca</taxon>
    </lineage>
</organism>
<reference evidence="2 3" key="1">
    <citation type="submission" date="2022-12" db="EMBL/GenBank/DDBJ databases">
        <title>Chromosome-level genome of Tegillarca granosa.</title>
        <authorList>
            <person name="Kim J."/>
        </authorList>
    </citation>
    <scope>NUCLEOTIDE SEQUENCE [LARGE SCALE GENOMIC DNA]</scope>
    <source>
        <strain evidence="2">Teg-2019</strain>
        <tissue evidence="2">Adductor muscle</tissue>
    </source>
</reference>
<proteinExistence type="predicted"/>
<feature type="compositionally biased region" description="Polar residues" evidence="1">
    <location>
        <begin position="49"/>
        <end position="58"/>
    </location>
</feature>
<accession>A0ABQ9FRE9</accession>
<gene>
    <name evidence="2" type="ORF">KUTeg_003376</name>
</gene>
<evidence type="ECO:0000313" key="3">
    <source>
        <dbReference type="Proteomes" id="UP001217089"/>
    </source>
</evidence>
<keyword evidence="3" id="KW-1185">Reference proteome</keyword>
<feature type="compositionally biased region" description="Polar residues" evidence="1">
    <location>
        <begin position="70"/>
        <end position="84"/>
    </location>
</feature>
<feature type="compositionally biased region" description="Polar residues" evidence="1">
    <location>
        <begin position="97"/>
        <end position="108"/>
    </location>
</feature>